<dbReference type="EC" id="2.4.1.257" evidence="10"/>
<keyword evidence="3 10" id="KW-0808">Transferase</keyword>
<evidence type="ECO:0000313" key="17">
    <source>
        <dbReference type="Proteomes" id="UP000616769"/>
    </source>
</evidence>
<evidence type="ECO:0000256" key="6">
    <source>
        <dbReference type="ARBA" id="ARBA00022989"/>
    </source>
</evidence>
<dbReference type="EMBL" id="JXLN01014776">
    <property type="protein sequence ID" value="KPM10225.1"/>
    <property type="molecule type" value="Genomic_DNA"/>
</dbReference>
<dbReference type="Proteomes" id="UP000616769">
    <property type="component" value="Unassembled WGS sequence"/>
</dbReference>
<dbReference type="AlphaFoldDB" id="A0A132AI33"/>
<dbReference type="Pfam" id="PF00534">
    <property type="entry name" value="Glycos_transf_1"/>
    <property type="match status" value="1"/>
</dbReference>
<evidence type="ECO:0000256" key="1">
    <source>
        <dbReference type="ARBA" id="ARBA00004922"/>
    </source>
</evidence>
<evidence type="ECO:0000256" key="3">
    <source>
        <dbReference type="ARBA" id="ARBA00022679"/>
    </source>
</evidence>
<sequence>MLSIAFLHPDLGIGGAERLIIDCAIALKDSGHLVSIFTSHHDLNHCFEETKDGRINVVVAGDWLPNSSFGHFKAFWAYLRMIYLTFFMVLNYRFDCIICDQVPSGIPIIKASKQKCLFYCHYPDQLLAKHDSLLKKIYRRPIDWFEEWTINFADQVLVNSHFTQQVFRKTFKRFGSKIITEVLYPCVKFHSSHSEIDKNDNKDDEYLSYFLSINRFERKKNLELAIEAMEVLQNKLDQKSSKKSIHLVIAGGYDLNNIENIDYYEELIEKVKRSNLKDKVTFVRNLTDDQKQSLLKRCIAVIYTPENEHFGIVPLEAMYMKRPVIAANSGGPKETIIDEATGFLCQTTPVSFAEAMMKFVEDESLSNTMGTKAFVHVVNKFNYKNFKNDLNKIISKLVQ</sequence>
<keyword evidence="4" id="KW-0812">Transmembrane</keyword>
<dbReference type="GO" id="GO:0004378">
    <property type="term" value="F:GDP-Man:Man(1)GlcNAc(2)-PP-Dol alpha-1,3-mannosyltransferase activity"/>
    <property type="evidence" value="ECO:0007669"/>
    <property type="project" value="UniProtKB-UniRule"/>
</dbReference>
<dbReference type="UniPathway" id="UPA00378"/>
<dbReference type="CDD" id="cd03805">
    <property type="entry name" value="GT4_ALG2-like"/>
    <property type="match status" value="1"/>
</dbReference>
<evidence type="ECO:0000313" key="15">
    <source>
        <dbReference type="EnsemblMetazoa" id="KAF7491866.1"/>
    </source>
</evidence>
<dbReference type="InterPro" id="IPR001296">
    <property type="entry name" value="Glyco_trans_1"/>
</dbReference>
<comment type="catalytic activity">
    <reaction evidence="9 10">
        <text>an alpha-D-Man-(1-&gt;3)-beta-D-Man-(1-&gt;4)-beta-D-GlcNAc-(1-&gt;4)-alpha-D-GlcNAc-diphospho-di-trans,poly-cis-dolichol + GDP-alpha-D-mannose = an alpha-D-Man-(1-&gt;3)-[alpha-D-Man-(1-&gt;6)]-beta-D-Man-(1-&gt;4)-beta-D-GlcNAc-(1-&gt;4)-alpha-D-GlcNAc-diphospho-di-trans,poly-cis-dolichol + GDP + H(+)</text>
        <dbReference type="Rhea" id="RHEA:29519"/>
        <dbReference type="Rhea" id="RHEA-COMP:19513"/>
        <dbReference type="Rhea" id="RHEA-COMP:19515"/>
        <dbReference type="ChEBI" id="CHEBI:15378"/>
        <dbReference type="ChEBI" id="CHEBI:57527"/>
        <dbReference type="ChEBI" id="CHEBI:58189"/>
        <dbReference type="ChEBI" id="CHEBI:132510"/>
        <dbReference type="ChEBI" id="CHEBI:132511"/>
        <dbReference type="EC" id="2.4.1.257"/>
    </reaction>
    <physiologicalReaction direction="left-to-right" evidence="9 10">
        <dbReference type="Rhea" id="RHEA:29520"/>
    </physiologicalReaction>
</comment>
<dbReference type="OrthoDB" id="448893at2759"/>
<keyword evidence="7" id="KW-0472">Membrane</keyword>
<dbReference type="GO" id="GO:0102704">
    <property type="term" value="F:GDP-Man:Man(2)GlcNAc(2)-PP-Dol alpha-1,6-mannosyltransferase activity"/>
    <property type="evidence" value="ECO:0007669"/>
    <property type="project" value="UniProtKB-UniRule"/>
</dbReference>
<dbReference type="EMBL" id="WVUK01000058">
    <property type="protein sequence ID" value="KAF7491866.1"/>
    <property type="molecule type" value="Genomic_DNA"/>
</dbReference>
<evidence type="ECO:0000256" key="8">
    <source>
        <dbReference type="ARBA" id="ARBA00045103"/>
    </source>
</evidence>
<evidence type="ECO:0000313" key="13">
    <source>
        <dbReference type="EMBL" id="KAF7491866.1"/>
    </source>
</evidence>
<dbReference type="GO" id="GO:0005789">
    <property type="term" value="C:endoplasmic reticulum membrane"/>
    <property type="evidence" value="ECO:0007669"/>
    <property type="project" value="UniProtKB-SubCell"/>
</dbReference>
<evidence type="ECO:0000313" key="14">
    <source>
        <dbReference type="EMBL" id="KPM10225.1"/>
    </source>
</evidence>
<dbReference type="Pfam" id="PF13439">
    <property type="entry name" value="Glyco_transf_4"/>
    <property type="match status" value="1"/>
</dbReference>
<comment type="subcellular location">
    <subcellularLocation>
        <location evidence="10">Endoplasmic reticulum membrane</location>
        <topology evidence="10">Single-pass membrane protein</topology>
    </subcellularLocation>
</comment>
<reference evidence="13" key="3">
    <citation type="submission" date="2020-01" db="EMBL/GenBank/DDBJ databases">
        <authorList>
            <person name="Korhonen P.K.K."/>
            <person name="Guangxu M.G."/>
            <person name="Wang T.W."/>
            <person name="Stroehlein A.J.S."/>
            <person name="Young N.D."/>
            <person name="Ang C.-S.A."/>
            <person name="Fernando D.W.F."/>
            <person name="Lu H.L."/>
            <person name="Taylor S.T."/>
            <person name="Ehtesham M.E.M."/>
            <person name="Najaraj S.H.N."/>
            <person name="Harsha G.H.G."/>
            <person name="Madugundu A.M."/>
            <person name="Renuse S.R."/>
            <person name="Holt D.H."/>
            <person name="Pandey A.P."/>
            <person name="Papenfuss A.P."/>
            <person name="Gasser R.B.G."/>
            <person name="Fischer K.F."/>
        </authorList>
    </citation>
    <scope>NUCLEOTIDE SEQUENCE</scope>
    <source>
        <strain evidence="13">SSS_KF_BRIS2020</strain>
    </source>
</reference>
<reference evidence="16" key="2">
    <citation type="journal article" date="2020" name="PLoS Negl. Trop. Dis.">
        <title>High-quality nuclear genome for Sarcoptes scabiei-A critical resource for a neglected parasite.</title>
        <authorList>
            <person name="Korhonen P.K."/>
            <person name="Gasser R.B."/>
            <person name="Ma G."/>
            <person name="Wang T."/>
            <person name="Stroehlein A.J."/>
            <person name="Young N.D."/>
            <person name="Ang C.S."/>
            <person name="Fernando D.D."/>
            <person name="Lu H.C."/>
            <person name="Taylor S."/>
            <person name="Reynolds S.L."/>
            <person name="Mofiz E."/>
            <person name="Najaraj S.H."/>
            <person name="Gowda H."/>
            <person name="Madugundu A."/>
            <person name="Renuse S."/>
            <person name="Holt D."/>
            <person name="Pandey A."/>
            <person name="Papenfuss A.T."/>
            <person name="Fischer K."/>
        </authorList>
    </citation>
    <scope>NUCLEOTIDE SEQUENCE [LARGE SCALE GENOMIC DNA]</scope>
</reference>
<dbReference type="EC" id="2.4.1.132" evidence="10"/>
<keyword evidence="16" id="KW-1185">Reference proteome</keyword>
<evidence type="ECO:0000259" key="12">
    <source>
        <dbReference type="Pfam" id="PF13439"/>
    </source>
</evidence>
<dbReference type="Proteomes" id="UP000070412">
    <property type="component" value="Unassembled WGS sequence"/>
</dbReference>
<organism evidence="14 17">
    <name type="scientific">Sarcoptes scabiei</name>
    <name type="common">Itch mite</name>
    <name type="synonym">Acarus scabiei</name>
    <dbReference type="NCBI Taxonomy" id="52283"/>
    <lineage>
        <taxon>Eukaryota</taxon>
        <taxon>Metazoa</taxon>
        <taxon>Ecdysozoa</taxon>
        <taxon>Arthropoda</taxon>
        <taxon>Chelicerata</taxon>
        <taxon>Arachnida</taxon>
        <taxon>Acari</taxon>
        <taxon>Acariformes</taxon>
        <taxon>Sarcoptiformes</taxon>
        <taxon>Astigmata</taxon>
        <taxon>Psoroptidia</taxon>
        <taxon>Sarcoptoidea</taxon>
        <taxon>Sarcoptidae</taxon>
        <taxon>Sarcoptinae</taxon>
        <taxon>Sarcoptes</taxon>
    </lineage>
</organism>
<keyword evidence="2 10" id="KW-0328">Glycosyltransferase</keyword>
<dbReference type="InterPro" id="IPR027054">
    <property type="entry name" value="ALG2"/>
</dbReference>
<evidence type="ECO:0000256" key="4">
    <source>
        <dbReference type="ARBA" id="ARBA00022692"/>
    </source>
</evidence>
<gene>
    <name evidence="14" type="ORF">QR98_0087760</name>
    <name evidence="13" type="ORF">SSS_5542</name>
</gene>
<comment type="similarity">
    <text evidence="10">Belongs to the glycosyltransferase group 1 family.</text>
</comment>
<evidence type="ECO:0000259" key="11">
    <source>
        <dbReference type="Pfam" id="PF00534"/>
    </source>
</evidence>
<comment type="pathway">
    <text evidence="1 10">Protein modification; protein glycosylation.</text>
</comment>
<keyword evidence="6" id="KW-1133">Transmembrane helix</keyword>
<reference evidence="15" key="4">
    <citation type="submission" date="2022-06" db="UniProtKB">
        <authorList>
            <consortium name="EnsemblMetazoa"/>
        </authorList>
    </citation>
    <scope>IDENTIFICATION</scope>
</reference>
<evidence type="ECO:0000256" key="9">
    <source>
        <dbReference type="ARBA" id="ARBA00045104"/>
    </source>
</evidence>
<dbReference type="PANTHER" id="PTHR45918:SF1">
    <property type="entry name" value="ALPHA-1,3_1,6-MANNOSYLTRANSFERASE ALG2"/>
    <property type="match status" value="1"/>
</dbReference>
<evidence type="ECO:0000256" key="10">
    <source>
        <dbReference type="RuleBase" id="RU367136"/>
    </source>
</evidence>
<proteinExistence type="inferred from homology"/>
<protein>
    <recommendedName>
        <fullName evidence="10">Alpha-1,3/1,6-mannosyltransferase ALG2</fullName>
        <ecNumber evidence="10">2.4.1.132</ecNumber>
        <ecNumber evidence="10">2.4.1.257</ecNumber>
    </recommendedName>
    <alternativeName>
        <fullName evidence="10">GDP-Man:Man(1)GlcNAc(2)-PP-Dol alpha-1,3-mannosyltransferase</fullName>
    </alternativeName>
</protein>
<evidence type="ECO:0000256" key="7">
    <source>
        <dbReference type="ARBA" id="ARBA00023136"/>
    </source>
</evidence>
<dbReference type="VEuPathDB" id="VectorBase:SSCA008033"/>
<dbReference type="SUPFAM" id="SSF53756">
    <property type="entry name" value="UDP-Glycosyltransferase/glycogen phosphorylase"/>
    <property type="match status" value="1"/>
</dbReference>
<comment type="function">
    <text evidence="10">Mannosylates Man(2)GlcNAc(2)-dolichol diphosphate and Man(1)GlcNAc(2)-dolichol diphosphate to form Man(3)GlcNAc(2)-dolichol diphosphate.</text>
</comment>
<reference evidence="14 17" key="1">
    <citation type="journal article" date="2015" name="Parasit. Vectors">
        <title>Draft genome of the scabies mite.</title>
        <authorList>
            <person name="Rider S.D.Jr."/>
            <person name="Morgan M.S."/>
            <person name="Arlian L.G."/>
        </authorList>
    </citation>
    <scope>NUCLEOTIDE SEQUENCE [LARGE SCALE GENOMIC DNA]</scope>
    <source>
        <strain evidence="14">Arlian Lab</strain>
    </source>
</reference>
<dbReference type="FunFam" id="3.40.50.2000:FF:000210">
    <property type="entry name" value="Alpha-1,3/1,6-mannosyltransferase ALG2"/>
    <property type="match status" value="1"/>
</dbReference>
<dbReference type="EnsemblMetazoa" id="SSS_5542s_mrna">
    <property type="protein sequence ID" value="KAF7491866.1"/>
    <property type="gene ID" value="SSS_5542"/>
</dbReference>
<evidence type="ECO:0000313" key="16">
    <source>
        <dbReference type="Proteomes" id="UP000070412"/>
    </source>
</evidence>
<keyword evidence="5" id="KW-0256">Endoplasmic reticulum</keyword>
<feature type="domain" description="Glycosyl transferase family 1" evidence="11">
    <location>
        <begin position="197"/>
        <end position="373"/>
    </location>
</feature>
<evidence type="ECO:0000256" key="5">
    <source>
        <dbReference type="ARBA" id="ARBA00022824"/>
    </source>
</evidence>
<name>A0A132AI33_SARSC</name>
<comment type="catalytic activity">
    <reaction evidence="8 10">
        <text>a beta-D-Man-(1-&gt;4)-beta-D-GlcNAc-(1-&gt;4)-alpha-D-GlcNAc-diphospho-di-trans,poly-cis-dolichol + GDP-alpha-D-mannose = an alpha-D-Man-(1-&gt;3)-beta-D-Man-(1-&gt;4)-beta-D-GlcNAc-(1-&gt;4)-alpha-D-GlcNAc-diphospho-di-trans,poly-cis-dolichol + GDP + H(+)</text>
        <dbReference type="Rhea" id="RHEA:29515"/>
        <dbReference type="Rhea" id="RHEA-COMP:19511"/>
        <dbReference type="Rhea" id="RHEA-COMP:19513"/>
        <dbReference type="ChEBI" id="CHEBI:15378"/>
        <dbReference type="ChEBI" id="CHEBI:57527"/>
        <dbReference type="ChEBI" id="CHEBI:58189"/>
        <dbReference type="ChEBI" id="CHEBI:58472"/>
        <dbReference type="ChEBI" id="CHEBI:132510"/>
        <dbReference type="EC" id="2.4.1.132"/>
    </reaction>
    <physiologicalReaction direction="left-to-right" evidence="8 10">
        <dbReference type="Rhea" id="RHEA:29516"/>
    </physiologicalReaction>
</comment>
<dbReference type="InterPro" id="IPR028098">
    <property type="entry name" value="Glyco_trans_4-like_N"/>
</dbReference>
<accession>A0A132AI33</accession>
<dbReference type="PANTHER" id="PTHR45918">
    <property type="entry name" value="ALPHA-1,3/1,6-MANNOSYLTRANSFERASE ALG2"/>
    <property type="match status" value="1"/>
</dbReference>
<feature type="domain" description="Glycosyltransferase subfamily 4-like N-terminal" evidence="12">
    <location>
        <begin position="13"/>
        <end position="172"/>
    </location>
</feature>
<dbReference type="Gene3D" id="3.40.50.2000">
    <property type="entry name" value="Glycogen Phosphorylase B"/>
    <property type="match status" value="2"/>
</dbReference>
<evidence type="ECO:0000256" key="2">
    <source>
        <dbReference type="ARBA" id="ARBA00022676"/>
    </source>
</evidence>